<dbReference type="PANTHER" id="PTHR43298">
    <property type="entry name" value="MULTIDRUG RESISTANCE PROTEIN NORM-RELATED"/>
    <property type="match status" value="1"/>
</dbReference>
<sequence length="461" mass="51039">MTTIKNTHTTLPRDLFARIAKLAFPVAIQSALVAILALADVLMVSDFGQSATAAVGIASKWHFVAIMIMAGLASANGILVSQYWGKKDSIHAKTVTIQAMKLGASIMVPVTFVITVFAPQIMQLQTNDWQVIMQGSQYLWYSFPVLLLTHIIITLESSLRASDDAMLPLILGAITITLNIALNFLLIKGGFGIPAMGVAGAALATTIARFAQVLMMCAVLVYRKHWLIVSRAIRNHQTLWMTYRKLAIPQSLNALLWALGTLTYQIIFGQMGTTELAVFSMIGPFESLLYSMFMGISVACSVLIGQSLGRDEFDKAQAMTAFFLKFVLFLGLGMGLFLYLNHHFVLSWLNLNQEALMPLAKPAMYVISTGITLKMLNMIIINGILRTGGENLFCLRMDFIAMWMIGIPFTAYGAFIGEWSFGWVYLALLVEEVVKLSLCFSRYMKRRWLNNLTVQPQPATT</sequence>
<keyword evidence="4" id="KW-0050">Antiport</keyword>
<feature type="transmembrane region" description="Helical" evidence="12">
    <location>
        <begin position="63"/>
        <end position="85"/>
    </location>
</feature>
<evidence type="ECO:0000256" key="3">
    <source>
        <dbReference type="ARBA" id="ARBA00022448"/>
    </source>
</evidence>
<dbReference type="GO" id="GO:0042910">
    <property type="term" value="F:xenobiotic transmembrane transporter activity"/>
    <property type="evidence" value="ECO:0007669"/>
    <property type="project" value="InterPro"/>
</dbReference>
<dbReference type="InterPro" id="IPR048279">
    <property type="entry name" value="MdtK-like"/>
</dbReference>
<comment type="caution">
    <text evidence="13">The sequence shown here is derived from an EMBL/GenBank/DDBJ whole genome shotgun (WGS) entry which is preliminary data.</text>
</comment>
<proteinExistence type="predicted"/>
<feature type="transmembrane region" description="Helical" evidence="12">
    <location>
        <begin position="138"/>
        <end position="155"/>
    </location>
</feature>
<protein>
    <recommendedName>
        <fullName evidence="2">Multidrug resistance protein NorM</fullName>
    </recommendedName>
    <alternativeName>
        <fullName evidence="11">Multidrug-efflux transporter</fullName>
    </alternativeName>
    <alternativeName>
        <fullName evidence="10">Na(+)/drug antiporter</fullName>
    </alternativeName>
</protein>
<dbReference type="PIRSF" id="PIRSF006603">
    <property type="entry name" value="DinF"/>
    <property type="match status" value="1"/>
</dbReference>
<keyword evidence="6 12" id="KW-0812">Transmembrane</keyword>
<evidence type="ECO:0000256" key="5">
    <source>
        <dbReference type="ARBA" id="ARBA00022475"/>
    </source>
</evidence>
<feature type="transmembrane region" description="Helical" evidence="12">
    <location>
        <begin position="397"/>
        <end position="416"/>
    </location>
</feature>
<reference evidence="13 14" key="1">
    <citation type="submission" date="2014-12" db="EMBL/GenBank/DDBJ databases">
        <title>Genome sequencing of Photobacterium gaetbulicola AD005a.</title>
        <authorList>
            <person name="Adrian T.G.S."/>
            <person name="Chan K.G."/>
        </authorList>
    </citation>
    <scope>NUCLEOTIDE SEQUENCE [LARGE SCALE GENOMIC DNA]</scope>
    <source>
        <strain evidence="13 14">AD005a</strain>
    </source>
</reference>
<keyword evidence="7 12" id="KW-1133">Transmembrane helix</keyword>
<keyword evidence="5" id="KW-1003">Cell membrane</keyword>
<dbReference type="RefSeq" id="WP_039460990.1">
    <property type="nucleotide sequence ID" value="NZ_JWLZ01000149.1"/>
</dbReference>
<dbReference type="GO" id="GO:0006811">
    <property type="term" value="P:monoatomic ion transport"/>
    <property type="evidence" value="ECO:0007669"/>
    <property type="project" value="UniProtKB-KW"/>
</dbReference>
<evidence type="ECO:0000256" key="9">
    <source>
        <dbReference type="ARBA" id="ARBA00023136"/>
    </source>
</evidence>
<keyword evidence="8" id="KW-0406">Ion transport</keyword>
<name>A0A0B9GYR5_9GAMM</name>
<keyword evidence="9 12" id="KW-0472">Membrane</keyword>
<dbReference type="Proteomes" id="UP000031278">
    <property type="component" value="Unassembled WGS sequence"/>
</dbReference>
<feature type="transmembrane region" description="Helical" evidence="12">
    <location>
        <begin position="321"/>
        <end position="342"/>
    </location>
</feature>
<feature type="transmembrane region" description="Helical" evidence="12">
    <location>
        <begin position="167"/>
        <end position="187"/>
    </location>
</feature>
<evidence type="ECO:0000313" key="13">
    <source>
        <dbReference type="EMBL" id="KHT63871.1"/>
    </source>
</evidence>
<gene>
    <name evidence="13" type="ORF">RJ45_09725</name>
</gene>
<comment type="subcellular location">
    <subcellularLocation>
        <location evidence="1">Cell inner membrane</location>
        <topology evidence="1">Multi-pass membrane protein</topology>
    </subcellularLocation>
</comment>
<feature type="transmembrane region" description="Helical" evidence="12">
    <location>
        <begin position="22"/>
        <end position="43"/>
    </location>
</feature>
<dbReference type="GO" id="GO:0005886">
    <property type="term" value="C:plasma membrane"/>
    <property type="evidence" value="ECO:0007669"/>
    <property type="project" value="UniProtKB-SubCell"/>
</dbReference>
<feature type="transmembrane region" description="Helical" evidence="12">
    <location>
        <begin position="193"/>
        <end position="222"/>
    </location>
</feature>
<dbReference type="Pfam" id="PF01554">
    <property type="entry name" value="MatE"/>
    <property type="match status" value="2"/>
</dbReference>
<dbReference type="EMBL" id="JWLZ01000149">
    <property type="protein sequence ID" value="KHT63871.1"/>
    <property type="molecule type" value="Genomic_DNA"/>
</dbReference>
<feature type="transmembrane region" description="Helical" evidence="12">
    <location>
        <begin position="97"/>
        <end position="118"/>
    </location>
</feature>
<dbReference type="NCBIfam" id="TIGR00797">
    <property type="entry name" value="matE"/>
    <property type="match status" value="1"/>
</dbReference>
<evidence type="ECO:0000256" key="2">
    <source>
        <dbReference type="ARBA" id="ARBA00013489"/>
    </source>
</evidence>
<dbReference type="InterPro" id="IPR002528">
    <property type="entry name" value="MATE_fam"/>
</dbReference>
<keyword evidence="3" id="KW-0813">Transport</keyword>
<evidence type="ECO:0000256" key="4">
    <source>
        <dbReference type="ARBA" id="ARBA00022449"/>
    </source>
</evidence>
<dbReference type="AlphaFoldDB" id="A0A0B9GYR5"/>
<evidence type="ECO:0000256" key="1">
    <source>
        <dbReference type="ARBA" id="ARBA00004429"/>
    </source>
</evidence>
<evidence type="ECO:0000256" key="8">
    <source>
        <dbReference type="ARBA" id="ARBA00023065"/>
    </source>
</evidence>
<evidence type="ECO:0000256" key="6">
    <source>
        <dbReference type="ARBA" id="ARBA00022692"/>
    </source>
</evidence>
<feature type="transmembrane region" description="Helical" evidence="12">
    <location>
        <begin position="243"/>
        <end position="268"/>
    </location>
</feature>
<feature type="transmembrane region" description="Helical" evidence="12">
    <location>
        <begin position="422"/>
        <end position="440"/>
    </location>
</feature>
<evidence type="ECO:0000256" key="12">
    <source>
        <dbReference type="SAM" id="Phobius"/>
    </source>
</evidence>
<organism evidence="13 14">
    <name type="scientific">Photobacterium gaetbulicola</name>
    <dbReference type="NCBI Taxonomy" id="1295392"/>
    <lineage>
        <taxon>Bacteria</taxon>
        <taxon>Pseudomonadati</taxon>
        <taxon>Pseudomonadota</taxon>
        <taxon>Gammaproteobacteria</taxon>
        <taxon>Vibrionales</taxon>
        <taxon>Vibrionaceae</taxon>
        <taxon>Photobacterium</taxon>
    </lineage>
</organism>
<dbReference type="InterPro" id="IPR050222">
    <property type="entry name" value="MATE_MdtK"/>
</dbReference>
<evidence type="ECO:0000256" key="7">
    <source>
        <dbReference type="ARBA" id="ARBA00022989"/>
    </source>
</evidence>
<feature type="transmembrane region" description="Helical" evidence="12">
    <location>
        <begin position="288"/>
        <end position="309"/>
    </location>
</feature>
<dbReference type="PANTHER" id="PTHR43298:SF2">
    <property type="entry name" value="FMN_FAD EXPORTER YEEO-RELATED"/>
    <property type="match status" value="1"/>
</dbReference>
<evidence type="ECO:0000313" key="14">
    <source>
        <dbReference type="Proteomes" id="UP000031278"/>
    </source>
</evidence>
<evidence type="ECO:0000256" key="10">
    <source>
        <dbReference type="ARBA" id="ARBA00030855"/>
    </source>
</evidence>
<evidence type="ECO:0000256" key="11">
    <source>
        <dbReference type="ARBA" id="ARBA00031636"/>
    </source>
</evidence>
<feature type="transmembrane region" description="Helical" evidence="12">
    <location>
        <begin position="362"/>
        <end position="385"/>
    </location>
</feature>
<accession>A0A0B9GYR5</accession>
<dbReference type="GO" id="GO:0015297">
    <property type="term" value="F:antiporter activity"/>
    <property type="evidence" value="ECO:0007669"/>
    <property type="project" value="UniProtKB-KW"/>
</dbReference>